<dbReference type="CDD" id="cd00275">
    <property type="entry name" value="C2_PLC_like"/>
    <property type="match status" value="1"/>
</dbReference>
<comment type="caution">
    <text evidence="10">The sequence shown here is derived from an EMBL/GenBank/DDBJ whole genome shotgun (WGS) entry which is preliminary data.</text>
</comment>
<dbReference type="GO" id="GO:0048015">
    <property type="term" value="P:phosphatidylinositol-mediated signaling"/>
    <property type="evidence" value="ECO:0007669"/>
    <property type="project" value="TreeGrafter"/>
</dbReference>
<dbReference type="SUPFAM" id="SSF49562">
    <property type="entry name" value="C2 domain (Calcium/lipid-binding domain, CaLB)"/>
    <property type="match status" value="1"/>
</dbReference>
<organism evidence="10 11">
    <name type="scientific">Echria macrotheca</name>
    <dbReference type="NCBI Taxonomy" id="438768"/>
    <lineage>
        <taxon>Eukaryota</taxon>
        <taxon>Fungi</taxon>
        <taxon>Dikarya</taxon>
        <taxon>Ascomycota</taxon>
        <taxon>Pezizomycotina</taxon>
        <taxon>Sordariomycetes</taxon>
        <taxon>Sordariomycetidae</taxon>
        <taxon>Sordariales</taxon>
        <taxon>Schizotheciaceae</taxon>
        <taxon>Echria</taxon>
    </lineage>
</organism>
<comment type="catalytic activity">
    <reaction evidence="6">
        <text>a 1,2-diacyl-sn-glycero-3-phospho-(1D-myo-inositol-4,5-bisphosphate) + H2O = 1D-myo-inositol 1,4,5-trisphosphate + a 1,2-diacyl-sn-glycerol + H(+)</text>
        <dbReference type="Rhea" id="RHEA:33179"/>
        <dbReference type="ChEBI" id="CHEBI:15377"/>
        <dbReference type="ChEBI" id="CHEBI:15378"/>
        <dbReference type="ChEBI" id="CHEBI:17815"/>
        <dbReference type="ChEBI" id="CHEBI:58456"/>
        <dbReference type="ChEBI" id="CHEBI:203600"/>
        <dbReference type="EC" id="3.1.4.11"/>
    </reaction>
</comment>
<dbReference type="GO" id="GO:0051209">
    <property type="term" value="P:release of sequestered calcium ion into cytosol"/>
    <property type="evidence" value="ECO:0007669"/>
    <property type="project" value="TreeGrafter"/>
</dbReference>
<dbReference type="Gene3D" id="1.10.238.10">
    <property type="entry name" value="EF-hand"/>
    <property type="match status" value="1"/>
</dbReference>
<dbReference type="SMART" id="SM00149">
    <property type="entry name" value="PLCYc"/>
    <property type="match status" value="1"/>
</dbReference>
<dbReference type="PROSITE" id="PS50004">
    <property type="entry name" value="C2"/>
    <property type="match status" value="1"/>
</dbReference>
<feature type="compositionally biased region" description="Polar residues" evidence="7">
    <location>
        <begin position="738"/>
        <end position="747"/>
    </location>
</feature>
<dbReference type="PROSITE" id="PS50007">
    <property type="entry name" value="PIPLC_X_DOMAIN"/>
    <property type="match status" value="1"/>
</dbReference>
<feature type="compositionally biased region" description="Low complexity" evidence="7">
    <location>
        <begin position="26"/>
        <end position="41"/>
    </location>
</feature>
<keyword evidence="4 6" id="KW-0443">Lipid metabolism</keyword>
<dbReference type="Gene3D" id="2.60.40.150">
    <property type="entry name" value="C2 domain"/>
    <property type="match status" value="1"/>
</dbReference>
<evidence type="ECO:0000256" key="5">
    <source>
        <dbReference type="ARBA" id="ARBA00023224"/>
    </source>
</evidence>
<keyword evidence="11" id="KW-1185">Reference proteome</keyword>
<dbReference type="CDD" id="cd13360">
    <property type="entry name" value="PH_PLC_fungal"/>
    <property type="match status" value="1"/>
</dbReference>
<keyword evidence="5" id="KW-0807">Transducer</keyword>
<dbReference type="InterPro" id="IPR035892">
    <property type="entry name" value="C2_domain_sf"/>
</dbReference>
<dbReference type="Pfam" id="PF00168">
    <property type="entry name" value="C2"/>
    <property type="match status" value="1"/>
</dbReference>
<feature type="compositionally biased region" description="Polar residues" evidence="7">
    <location>
        <begin position="1097"/>
        <end position="1113"/>
    </location>
</feature>
<keyword evidence="3 6" id="KW-0442">Lipid degradation</keyword>
<dbReference type="Gene3D" id="2.30.29.30">
    <property type="entry name" value="Pleckstrin-homology domain (PH domain)/Phosphotyrosine-binding domain (PTB)"/>
    <property type="match status" value="1"/>
</dbReference>
<evidence type="ECO:0000259" key="8">
    <source>
        <dbReference type="PROSITE" id="PS50004"/>
    </source>
</evidence>
<feature type="compositionally biased region" description="Low complexity" evidence="7">
    <location>
        <begin position="176"/>
        <end position="189"/>
    </location>
</feature>
<dbReference type="InterPro" id="IPR017946">
    <property type="entry name" value="PLC-like_Pdiesterase_TIM-brl"/>
</dbReference>
<dbReference type="GO" id="GO:0004435">
    <property type="term" value="F:phosphatidylinositol-4,5-bisphosphate phospholipase C activity"/>
    <property type="evidence" value="ECO:0007669"/>
    <property type="project" value="UniProtKB-EC"/>
</dbReference>
<gene>
    <name evidence="10" type="ORF">QBC47DRAFT_297983</name>
</gene>
<dbReference type="SUPFAM" id="SSF51695">
    <property type="entry name" value="PLC-like phosphodiesterases"/>
    <property type="match status" value="1"/>
</dbReference>
<dbReference type="EMBL" id="MU839831">
    <property type="protein sequence ID" value="KAK1756918.1"/>
    <property type="molecule type" value="Genomic_DNA"/>
</dbReference>
<dbReference type="GO" id="GO:0016042">
    <property type="term" value="P:lipid catabolic process"/>
    <property type="evidence" value="ECO:0007669"/>
    <property type="project" value="UniProtKB-KW"/>
</dbReference>
<sequence length="1113" mass="124935">MAAEDLLFRRPRLGQVRTKLGPQSEPLPVLESAASSLPSSPESRRDSPALDAAISAMLPGGTLQDPSSDSLTLVGRESDELDASIPPLQLQDPMAVPSVATLSRRTSTASLAPVALKSPGTSAMEGAMKSISNLSRRSSNSLKRVHNLVASRRPSSTHPRSRDGSVGPGLVRRRGSTSNPNLPLDPNSPFLTDSDDEFALDRDDCGSVFSADGVYSTPASVTSSANPLSAITGPVIPEPMLKGTVMTKVGKKRNTKRITLAYDPVAVKVYWDKDRSSNKVIYIDDIREIRTAEDIGQYRLDSGLHESMGPRFFSILYTRQGQASMRTLHVLTEDEATLKTWTDTLEDICRRRQAFATSLMAFDDKALRRWWQNESAKLLADDRMRPLGEGKPEFLGIEHVCRSLHIHLPAQELRERIEAVKGKKASYDRLEFAEFLEFVQLLKTRRDIRSIYNQIAENPERGLTKSEFFRFLRDVQRENVEAELASWENTFAYFARKGKLRDAEKLLSGAEETLTISEAGLTSFLTSATNSAIPKEPHYYKLDRPMSEYYISSSHNTYLLGWQVAGVSSVEGYISTLLRGCRCVEIDCWDGANDEPLVTHGHTRTSKVSFREVVKTINRYAFVKSPFPLWISLEVRCSLATQANMAKIMIEIFGEKLVREPLVKNPDRLPTPSDLMERILIKVKQSQPAEEPARSGERLMRRRGNSQPSPYQRPAPLDSTPLPSSPLLSPTSFSRSSRQVNTPNTITEGRVHDTSSGSPSECESESEKDSTNRKFSSKINPVLGELGVYCVGIPFEGFESPEAKKYNHIFSFKEKTFAEKSQPRELKQQLKIHNMRYMMRVYPNGNRIRSSNFDPLPYWKRGVQMAALNWQTFDTGMQLNQAMFEGGTDQSGYVLKPVEAREFQLRPEISPEECVDKRPRKKATLTISVISAQQLMRPFNLGEKRSMDPYIEVEILLADDKRNKTDAAAIGLTPESHKRRTRIARENGFNPQFNDTFEFDITTKYPDLIFVRFNVKLADKSYSDRALLLGTFTAKLGSLNQGYRTIPLHNQYGERYIFSTLFCHIKKEKFADVMVDYAEGTPKNGGKLNRLGKAVFPSSSQSPKTSIESSRSS</sequence>
<dbReference type="InterPro" id="IPR000008">
    <property type="entry name" value="C2_dom"/>
</dbReference>
<protein>
    <recommendedName>
        <fullName evidence="1 6">Phosphoinositide phospholipase C</fullName>
        <ecNumber evidence="1 6">3.1.4.11</ecNumber>
    </recommendedName>
</protein>
<dbReference type="Gene3D" id="3.20.20.190">
    <property type="entry name" value="Phosphatidylinositol (PI) phosphodiesterase"/>
    <property type="match status" value="2"/>
</dbReference>
<dbReference type="EC" id="3.1.4.11" evidence="1 6"/>
<dbReference type="InterPro" id="IPR001192">
    <property type="entry name" value="PI-PLC_fam"/>
</dbReference>
<feature type="region of interest" description="Disordered" evidence="7">
    <location>
        <begin position="682"/>
        <end position="774"/>
    </location>
</feature>
<dbReference type="Pfam" id="PF00388">
    <property type="entry name" value="PI-PLC-X"/>
    <property type="match status" value="1"/>
</dbReference>
<evidence type="ECO:0000256" key="2">
    <source>
        <dbReference type="ARBA" id="ARBA00022801"/>
    </source>
</evidence>
<feature type="region of interest" description="Disordered" evidence="7">
    <location>
        <begin position="1083"/>
        <end position="1113"/>
    </location>
</feature>
<feature type="domain" description="C2" evidence="8">
    <location>
        <begin position="905"/>
        <end position="1050"/>
    </location>
</feature>
<dbReference type="SMART" id="SM00239">
    <property type="entry name" value="C2"/>
    <property type="match status" value="1"/>
</dbReference>
<dbReference type="InterPro" id="IPR000909">
    <property type="entry name" value="PLipase_C_PInositol-sp_X_dom"/>
</dbReference>
<dbReference type="PROSITE" id="PS50008">
    <property type="entry name" value="PIPLC_Y_DOMAIN"/>
    <property type="match status" value="1"/>
</dbReference>
<evidence type="ECO:0000313" key="11">
    <source>
        <dbReference type="Proteomes" id="UP001239445"/>
    </source>
</evidence>
<dbReference type="InterPro" id="IPR037755">
    <property type="entry name" value="Plc1_PH"/>
</dbReference>
<reference evidence="10" key="1">
    <citation type="submission" date="2023-06" db="EMBL/GenBank/DDBJ databases">
        <title>Genome-scale phylogeny and comparative genomics of the fungal order Sordariales.</title>
        <authorList>
            <consortium name="Lawrence Berkeley National Laboratory"/>
            <person name="Hensen N."/>
            <person name="Bonometti L."/>
            <person name="Westerberg I."/>
            <person name="Brannstrom I.O."/>
            <person name="Guillou S."/>
            <person name="Cros-Aarteil S."/>
            <person name="Calhoun S."/>
            <person name="Haridas S."/>
            <person name="Kuo A."/>
            <person name="Mondo S."/>
            <person name="Pangilinan J."/>
            <person name="Riley R."/>
            <person name="Labutti K."/>
            <person name="Andreopoulos B."/>
            <person name="Lipzen A."/>
            <person name="Chen C."/>
            <person name="Yanf M."/>
            <person name="Daum C."/>
            <person name="Ng V."/>
            <person name="Clum A."/>
            <person name="Steindorff A."/>
            <person name="Ohm R."/>
            <person name="Martin F."/>
            <person name="Silar P."/>
            <person name="Natvig D."/>
            <person name="Lalanne C."/>
            <person name="Gautier V."/>
            <person name="Ament-Velasquez S.L."/>
            <person name="Kruys A."/>
            <person name="Hutchinson M.I."/>
            <person name="Powell A.J."/>
            <person name="Barry K."/>
            <person name="Miller A.N."/>
            <person name="Grigoriev I.V."/>
            <person name="Debuchy R."/>
            <person name="Gladieux P."/>
            <person name="Thoren M.H."/>
            <person name="Johannesson H."/>
        </authorList>
    </citation>
    <scope>NUCLEOTIDE SEQUENCE</scope>
    <source>
        <strain evidence="10">PSN4</strain>
    </source>
</reference>
<evidence type="ECO:0000256" key="6">
    <source>
        <dbReference type="RuleBase" id="RU361133"/>
    </source>
</evidence>
<dbReference type="PANTHER" id="PTHR10336:SF36">
    <property type="entry name" value="1-PHOSPHATIDYLINOSITOL 4,5-BISPHOSPHATE PHOSPHODIESTERASE BETA-4"/>
    <property type="match status" value="1"/>
</dbReference>
<keyword evidence="2 6" id="KW-0378">Hydrolase</keyword>
<name>A0AAJ0BGU8_9PEZI</name>
<evidence type="ECO:0000256" key="3">
    <source>
        <dbReference type="ARBA" id="ARBA00022963"/>
    </source>
</evidence>
<dbReference type="InterPro" id="IPR011992">
    <property type="entry name" value="EF-hand-dom_pair"/>
</dbReference>
<dbReference type="InterPro" id="IPR011993">
    <property type="entry name" value="PH-like_dom_sf"/>
</dbReference>
<dbReference type="SMART" id="SM00148">
    <property type="entry name" value="PLCXc"/>
    <property type="match status" value="1"/>
</dbReference>
<dbReference type="SUPFAM" id="SSF47473">
    <property type="entry name" value="EF-hand"/>
    <property type="match status" value="1"/>
</dbReference>
<feature type="region of interest" description="Disordered" evidence="7">
    <location>
        <begin position="149"/>
        <end position="189"/>
    </location>
</feature>
<feature type="domain" description="PI-PLC Y-box" evidence="9">
    <location>
        <begin position="783"/>
        <end position="901"/>
    </location>
</feature>
<proteinExistence type="predicted"/>
<dbReference type="Pfam" id="PF00387">
    <property type="entry name" value="PI-PLC-Y"/>
    <property type="match status" value="1"/>
</dbReference>
<dbReference type="PRINTS" id="PR00390">
    <property type="entry name" value="PHPHLIPASEC"/>
</dbReference>
<evidence type="ECO:0000259" key="9">
    <source>
        <dbReference type="PROSITE" id="PS50008"/>
    </source>
</evidence>
<dbReference type="AlphaFoldDB" id="A0AAJ0BGU8"/>
<feature type="compositionally biased region" description="Low complexity" evidence="7">
    <location>
        <begin position="714"/>
        <end position="737"/>
    </location>
</feature>
<accession>A0AAJ0BGU8</accession>
<evidence type="ECO:0000313" key="10">
    <source>
        <dbReference type="EMBL" id="KAK1756918.1"/>
    </source>
</evidence>
<dbReference type="PANTHER" id="PTHR10336">
    <property type="entry name" value="PHOSPHOINOSITIDE-SPECIFIC PHOSPHOLIPASE C FAMILY PROTEIN"/>
    <property type="match status" value="1"/>
</dbReference>
<feature type="region of interest" description="Disordered" evidence="7">
    <location>
        <begin position="1"/>
        <end position="50"/>
    </location>
</feature>
<dbReference type="SUPFAM" id="SSF50729">
    <property type="entry name" value="PH domain-like"/>
    <property type="match status" value="1"/>
</dbReference>
<dbReference type="InterPro" id="IPR001711">
    <property type="entry name" value="PLipase_C_Pinositol-sp_Y"/>
</dbReference>
<evidence type="ECO:0000256" key="1">
    <source>
        <dbReference type="ARBA" id="ARBA00012368"/>
    </source>
</evidence>
<evidence type="ECO:0000256" key="7">
    <source>
        <dbReference type="SAM" id="MobiDB-lite"/>
    </source>
</evidence>
<dbReference type="CDD" id="cd08598">
    <property type="entry name" value="PI-PLC1c_yeast"/>
    <property type="match status" value="1"/>
</dbReference>
<dbReference type="Proteomes" id="UP001239445">
    <property type="component" value="Unassembled WGS sequence"/>
</dbReference>
<evidence type="ECO:0000256" key="4">
    <source>
        <dbReference type="ARBA" id="ARBA00023098"/>
    </source>
</evidence>